<name>A0ABP7CCY3_9PSEU</name>
<keyword evidence="1" id="KW-0812">Transmembrane</keyword>
<dbReference type="EMBL" id="BAABBE010000048">
    <property type="protein sequence ID" value="GAA3684817.1"/>
    <property type="molecule type" value="Genomic_DNA"/>
</dbReference>
<feature type="transmembrane region" description="Helical" evidence="1">
    <location>
        <begin position="103"/>
        <end position="133"/>
    </location>
</feature>
<feature type="transmembrane region" description="Helical" evidence="1">
    <location>
        <begin position="70"/>
        <end position="91"/>
    </location>
</feature>
<proteinExistence type="predicted"/>
<accession>A0ABP7CCY3</accession>
<dbReference type="RefSeq" id="WP_346136675.1">
    <property type="nucleotide sequence ID" value="NZ_BAABBE010000048.1"/>
</dbReference>
<protein>
    <recommendedName>
        <fullName evidence="4">Integral membrane protein</fullName>
    </recommendedName>
</protein>
<dbReference type="Proteomes" id="UP001500711">
    <property type="component" value="Unassembled WGS sequence"/>
</dbReference>
<organism evidence="2 3">
    <name type="scientific">Lentzea roselyniae</name>
    <dbReference type="NCBI Taxonomy" id="531940"/>
    <lineage>
        <taxon>Bacteria</taxon>
        <taxon>Bacillati</taxon>
        <taxon>Actinomycetota</taxon>
        <taxon>Actinomycetes</taxon>
        <taxon>Pseudonocardiales</taxon>
        <taxon>Pseudonocardiaceae</taxon>
        <taxon>Lentzea</taxon>
    </lineage>
</organism>
<evidence type="ECO:0000256" key="1">
    <source>
        <dbReference type="SAM" id="Phobius"/>
    </source>
</evidence>
<keyword evidence="1" id="KW-1133">Transmembrane helix</keyword>
<comment type="caution">
    <text evidence="2">The sequence shown here is derived from an EMBL/GenBank/DDBJ whole genome shotgun (WGS) entry which is preliminary data.</text>
</comment>
<evidence type="ECO:0000313" key="2">
    <source>
        <dbReference type="EMBL" id="GAA3684817.1"/>
    </source>
</evidence>
<evidence type="ECO:0000313" key="3">
    <source>
        <dbReference type="Proteomes" id="UP001500711"/>
    </source>
</evidence>
<keyword evidence="1" id="KW-0472">Membrane</keyword>
<keyword evidence="3" id="KW-1185">Reference proteome</keyword>
<sequence>MSRFLLRRDRVVLTSWVVLIAGVALSVSRQYTGLFPTPEAALAFARDVAGNAALTAFTGQLTAPTLPGLIRWKIADIAFTLIALMAVLTVVRHMTAALLQVPPALVVGAVAMLAAGFVPRAAVAISFVVWLVVNMFGEIVGPSLGMDYGVANLVSPFHSTPCPAC</sequence>
<gene>
    <name evidence="2" type="ORF">GCM10022267_84500</name>
</gene>
<reference evidence="3" key="1">
    <citation type="journal article" date="2019" name="Int. J. Syst. Evol. Microbiol.">
        <title>The Global Catalogue of Microorganisms (GCM) 10K type strain sequencing project: providing services to taxonomists for standard genome sequencing and annotation.</title>
        <authorList>
            <consortium name="The Broad Institute Genomics Platform"/>
            <consortium name="The Broad Institute Genome Sequencing Center for Infectious Disease"/>
            <person name="Wu L."/>
            <person name="Ma J."/>
        </authorList>
    </citation>
    <scope>NUCLEOTIDE SEQUENCE [LARGE SCALE GENOMIC DNA]</scope>
    <source>
        <strain evidence="3">JCM 17494</strain>
    </source>
</reference>
<evidence type="ECO:0008006" key="4">
    <source>
        <dbReference type="Google" id="ProtNLM"/>
    </source>
</evidence>